<reference evidence="6" key="2">
    <citation type="submission" date="2014-06" db="EMBL/GenBank/DDBJ databases">
        <title>The complete genome of Blastobotrys (Arxula) adeninivorans LS3 - a yeast of biotechnological interest.</title>
        <authorList>
            <person name="Kunze G."/>
            <person name="Gaillardin C."/>
            <person name="Czernicka M."/>
            <person name="Durrens P."/>
            <person name="Martin T."/>
            <person name="Boer E."/>
            <person name="Gabaldon T."/>
            <person name="Cruz J."/>
            <person name="Talla E."/>
            <person name="Marck C."/>
            <person name="Goffeau A."/>
            <person name="Barbe V."/>
            <person name="Baret P."/>
            <person name="Baronian K."/>
            <person name="Beier S."/>
            <person name="Bleykasten C."/>
            <person name="Bode R."/>
            <person name="Casaregola S."/>
            <person name="Despons L."/>
            <person name="Fairhead C."/>
            <person name="Giersberg M."/>
            <person name="Gierski P."/>
            <person name="Hahnel U."/>
            <person name="Hartmann A."/>
            <person name="Jankowska D."/>
            <person name="Jubin C."/>
            <person name="Jung P."/>
            <person name="Lafontaine I."/>
            <person name="Leh-Louis V."/>
            <person name="Lemaire M."/>
            <person name="Marcet-Houben M."/>
            <person name="Mascher M."/>
            <person name="Morel G."/>
            <person name="Richard G.-F."/>
            <person name="Riechen J."/>
            <person name="Sacerdot C."/>
            <person name="Sarkar A."/>
            <person name="Savel G."/>
            <person name="Schacherer J."/>
            <person name="Sherman D."/>
            <person name="Straub M.-L."/>
            <person name="Stein N."/>
            <person name="Thierry A."/>
            <person name="Trautwein-Schult A."/>
            <person name="Westhof E."/>
            <person name="Worch S."/>
            <person name="Dujon B."/>
            <person name="Souciet J.-L."/>
            <person name="Wincker P."/>
            <person name="Scholz U."/>
            <person name="Neuveglise N."/>
        </authorList>
    </citation>
    <scope>NUCLEOTIDE SEQUENCE</scope>
    <source>
        <strain evidence="6">LS3</strain>
    </source>
</reference>
<dbReference type="Gene3D" id="3.90.1300.10">
    <property type="entry name" value="Amidase signature (AS) domain"/>
    <property type="match status" value="1"/>
</dbReference>
<feature type="active site" description="Acyl-ester intermediate" evidence="3">
    <location>
        <position position="239"/>
    </location>
</feature>
<feature type="active site" description="Charge relay system" evidence="3">
    <location>
        <position position="215"/>
    </location>
</feature>
<dbReference type="GO" id="GO:0016787">
    <property type="term" value="F:hydrolase activity"/>
    <property type="evidence" value="ECO:0007669"/>
    <property type="project" value="UniProtKB-KW"/>
</dbReference>
<organism evidence="6">
    <name type="scientific">Blastobotrys adeninivorans</name>
    <name type="common">Yeast</name>
    <name type="synonym">Arxula adeninivorans</name>
    <dbReference type="NCBI Taxonomy" id="409370"/>
    <lineage>
        <taxon>Eukaryota</taxon>
        <taxon>Fungi</taxon>
        <taxon>Dikarya</taxon>
        <taxon>Ascomycota</taxon>
        <taxon>Saccharomycotina</taxon>
        <taxon>Dipodascomycetes</taxon>
        <taxon>Dipodascales</taxon>
        <taxon>Trichomonascaceae</taxon>
        <taxon>Blastobotrys</taxon>
    </lineage>
</organism>
<dbReference type="PANTHER" id="PTHR46072:SF4">
    <property type="entry name" value="AMIDASE C550.07-RELATED"/>
    <property type="match status" value="1"/>
</dbReference>
<sequence length="551" mass="61513">MVQEKWQTLAEAAQKLRDDSAKQVDDYFPPRQGSKHWNPLPDPLPNNVTGLLKQYLDPADFDIVETDPIELLDNLARRQISAMEVAGAYIRAAIIAQRTINCVTEFLPEIAYERAKYLDEYIAEHGRPVGPFHGLPISIKAMMSLKGKRINTGVTHGSDRIAEEDAQIVRILRDNGANFYVRTTQPQILMHIEGDSFINGVTQNPFNRTLTSGGSSAGEGAILGMHASSLGVGTDIGGSIRWPAIAQGQYGFRPTTNRLPIGGGEHFMYGAEAIPASIGPMARTLEAAILFSRVVIESEPWKEDPHLSGIPWNKDPLKGRKTLRIGIMSDDGVVRPHPPVLRAVREVANRIKKAGSVDGIDLELVDYKPYEPEQAWEIISSLYFEDGGKEVLGLLEETGEPVAELTKWLIHDNPNVRELTISELWKLNDRKAQYKLDHVKHWNSHNIDVLICPVGPGGAAPHNHSKYWGYTAHWNLVDYPSVTFPVTSVDSKVDVVDESYIPRNDKDKFNHELYHPDRFEHAPIGLQLVALRSHDELVLEAMKLVERAIRA</sequence>
<evidence type="ECO:0000256" key="2">
    <source>
        <dbReference type="ARBA" id="ARBA00022801"/>
    </source>
</evidence>
<dbReference type="PhylomeDB" id="A0A060THT9"/>
<comment type="similarity">
    <text evidence="1">Belongs to the amidase family.</text>
</comment>
<dbReference type="AlphaFoldDB" id="A0A060THT9"/>
<dbReference type="SUPFAM" id="SSF75304">
    <property type="entry name" value="Amidase signature (AS) enzymes"/>
    <property type="match status" value="1"/>
</dbReference>
<evidence type="ECO:0000256" key="4">
    <source>
        <dbReference type="PIRSR" id="PIRSR001221-2"/>
    </source>
</evidence>
<dbReference type="PIRSF" id="PIRSF001221">
    <property type="entry name" value="Amidase_fungi"/>
    <property type="match status" value="1"/>
</dbReference>
<evidence type="ECO:0000256" key="1">
    <source>
        <dbReference type="ARBA" id="ARBA00009199"/>
    </source>
</evidence>
<feature type="domain" description="Amidase" evidence="5">
    <location>
        <begin position="85"/>
        <end position="539"/>
    </location>
</feature>
<protein>
    <submittedName>
        <fullName evidence="6">ARAD1D40656p</fullName>
    </submittedName>
</protein>
<evidence type="ECO:0000259" key="5">
    <source>
        <dbReference type="Pfam" id="PF01425"/>
    </source>
</evidence>
<accession>A0A060THT9</accession>
<reference evidence="6" key="1">
    <citation type="submission" date="2014-02" db="EMBL/GenBank/DDBJ databases">
        <authorList>
            <person name="Genoscope - CEA"/>
        </authorList>
    </citation>
    <scope>NUCLEOTIDE SEQUENCE</scope>
    <source>
        <strain evidence="6">LS3</strain>
    </source>
</reference>
<dbReference type="InterPro" id="IPR023631">
    <property type="entry name" value="Amidase_dom"/>
</dbReference>
<dbReference type="Pfam" id="PF01425">
    <property type="entry name" value="Amidase"/>
    <property type="match status" value="1"/>
</dbReference>
<name>A0A060THT9_BLAAD</name>
<feature type="active site" description="Charge relay system" evidence="3">
    <location>
        <position position="140"/>
    </location>
</feature>
<dbReference type="InterPro" id="IPR036928">
    <property type="entry name" value="AS_sf"/>
</dbReference>
<evidence type="ECO:0000313" key="6">
    <source>
        <dbReference type="EMBL" id="CDP38706.1"/>
    </source>
</evidence>
<dbReference type="EMBL" id="HG937694">
    <property type="protein sequence ID" value="CDP38706.1"/>
    <property type="molecule type" value="Genomic_DNA"/>
</dbReference>
<feature type="binding site" evidence="4">
    <location>
        <position position="189"/>
    </location>
    <ligand>
        <name>substrate</name>
    </ligand>
</feature>
<keyword evidence="2" id="KW-0378">Hydrolase</keyword>
<proteinExistence type="inferred from homology"/>
<feature type="binding site" evidence="4">
    <location>
        <begin position="236"/>
        <end position="239"/>
    </location>
    <ligand>
        <name>substrate</name>
    </ligand>
</feature>
<dbReference type="PANTHER" id="PTHR46072">
    <property type="entry name" value="AMIDASE-RELATED-RELATED"/>
    <property type="match status" value="1"/>
</dbReference>
<gene>
    <name evidence="6" type="ORF">GNLVRS02_ARAD1D40656g</name>
</gene>
<feature type="binding site" evidence="4">
    <location>
        <position position="215"/>
    </location>
    <ligand>
        <name>substrate</name>
    </ligand>
</feature>
<evidence type="ECO:0000256" key="3">
    <source>
        <dbReference type="PIRSR" id="PIRSR001221-1"/>
    </source>
</evidence>